<organism evidence="10 11">
    <name type="scientific">Coemansia thaxteri</name>
    <dbReference type="NCBI Taxonomy" id="2663907"/>
    <lineage>
        <taxon>Eukaryota</taxon>
        <taxon>Fungi</taxon>
        <taxon>Fungi incertae sedis</taxon>
        <taxon>Zoopagomycota</taxon>
        <taxon>Kickxellomycotina</taxon>
        <taxon>Kickxellomycetes</taxon>
        <taxon>Kickxellales</taxon>
        <taxon>Kickxellaceae</taxon>
        <taxon>Coemansia</taxon>
    </lineage>
</organism>
<comment type="function">
    <text evidence="8">Component of the Mediator complex, a coactivator involved in the regulated transcription of nearly all RNA polymerase II-dependent genes. Mediator functions as a bridge to convey information from gene-specific regulatory proteins to the basal RNA polymerase II transcription machinery. Mediator is recruited to promoters by direct interactions with regulatory proteins and serves as a scaffold for the assembly of a functional preinitiation complex with RNA polymerase II and the general transcription factors.</text>
</comment>
<dbReference type="GO" id="GO:0016592">
    <property type="term" value="C:mediator complex"/>
    <property type="evidence" value="ECO:0007669"/>
    <property type="project" value="UniProtKB-UniRule"/>
</dbReference>
<comment type="subcellular location">
    <subcellularLocation>
        <location evidence="1 8">Nucleus</location>
    </subcellularLocation>
</comment>
<evidence type="ECO:0000256" key="2">
    <source>
        <dbReference type="ARBA" id="ARBA00005770"/>
    </source>
</evidence>
<dbReference type="PANTHER" id="PTHR13381:SF0">
    <property type="entry name" value="MEDIATOR OF RNA POLYMERASE II TRANSCRIPTION SUBUNIT 21"/>
    <property type="match status" value="1"/>
</dbReference>
<evidence type="ECO:0000313" key="10">
    <source>
        <dbReference type="EMBL" id="KAJ2008640.1"/>
    </source>
</evidence>
<evidence type="ECO:0000256" key="9">
    <source>
        <dbReference type="SAM" id="Coils"/>
    </source>
</evidence>
<dbReference type="Pfam" id="PF11221">
    <property type="entry name" value="Med21"/>
    <property type="match status" value="1"/>
</dbReference>
<dbReference type="OrthoDB" id="526653at2759"/>
<evidence type="ECO:0000256" key="6">
    <source>
        <dbReference type="ARBA" id="ARBA00023163"/>
    </source>
</evidence>
<evidence type="ECO:0000256" key="7">
    <source>
        <dbReference type="ARBA" id="ARBA00023242"/>
    </source>
</evidence>
<keyword evidence="5 8" id="KW-0010">Activator</keyword>
<comment type="subunit">
    <text evidence="8">Component of the Mediator complex.</text>
</comment>
<proteinExistence type="inferred from homology"/>
<dbReference type="Proteomes" id="UP001150907">
    <property type="component" value="Unassembled WGS sequence"/>
</dbReference>
<keyword evidence="9" id="KW-0175">Coiled coil</keyword>
<evidence type="ECO:0000313" key="11">
    <source>
        <dbReference type="Proteomes" id="UP001150907"/>
    </source>
</evidence>
<protein>
    <recommendedName>
        <fullName evidence="3 8">Mediator of RNA polymerase II transcription subunit 21</fullName>
    </recommendedName>
</protein>
<name>A0A9W8EI88_9FUNG</name>
<comment type="caution">
    <text evidence="10">The sequence shown here is derived from an EMBL/GenBank/DDBJ whole genome shotgun (WGS) entry which is preliminary data.</text>
</comment>
<keyword evidence="7 8" id="KW-0539">Nucleus</keyword>
<dbReference type="AlphaFoldDB" id="A0A9W8EI88"/>
<reference evidence="10" key="1">
    <citation type="submission" date="2022-07" db="EMBL/GenBank/DDBJ databases">
        <title>Phylogenomic reconstructions and comparative analyses of Kickxellomycotina fungi.</title>
        <authorList>
            <person name="Reynolds N.K."/>
            <person name="Stajich J.E."/>
            <person name="Barry K."/>
            <person name="Grigoriev I.V."/>
            <person name="Crous P."/>
            <person name="Smith M.E."/>
        </authorList>
    </citation>
    <scope>NUCLEOTIDE SEQUENCE</scope>
    <source>
        <strain evidence="10">IMI 214461</strain>
    </source>
</reference>
<keyword evidence="6 8" id="KW-0804">Transcription</keyword>
<gene>
    <name evidence="10" type="ORF">H4R26_000121</name>
</gene>
<dbReference type="EMBL" id="JANBQF010000002">
    <property type="protein sequence ID" value="KAJ2008640.1"/>
    <property type="molecule type" value="Genomic_DNA"/>
</dbReference>
<evidence type="ECO:0000256" key="4">
    <source>
        <dbReference type="ARBA" id="ARBA00023015"/>
    </source>
</evidence>
<dbReference type="Gene3D" id="6.10.280.10">
    <property type="entry name" value="Mediator complex, subunit Med21"/>
    <property type="match status" value="1"/>
</dbReference>
<dbReference type="GO" id="GO:0003712">
    <property type="term" value="F:transcription coregulator activity"/>
    <property type="evidence" value="ECO:0007669"/>
    <property type="project" value="TreeGrafter"/>
</dbReference>
<keyword evidence="11" id="KW-1185">Reference proteome</keyword>
<keyword evidence="4 8" id="KW-0805">Transcription regulation</keyword>
<dbReference type="SUPFAM" id="SSF140718">
    <property type="entry name" value="Mediator hinge subcomplex-like"/>
    <property type="match status" value="1"/>
</dbReference>
<dbReference type="GO" id="GO:0006357">
    <property type="term" value="P:regulation of transcription by RNA polymerase II"/>
    <property type="evidence" value="ECO:0007669"/>
    <property type="project" value="TreeGrafter"/>
</dbReference>
<evidence type="ECO:0000256" key="3">
    <source>
        <dbReference type="ARBA" id="ARBA00019691"/>
    </source>
</evidence>
<dbReference type="InterPro" id="IPR021384">
    <property type="entry name" value="Mediator_Med21"/>
</dbReference>
<evidence type="ECO:0000256" key="8">
    <source>
        <dbReference type="RuleBase" id="RU366036"/>
    </source>
</evidence>
<evidence type="ECO:0000256" key="1">
    <source>
        <dbReference type="ARBA" id="ARBA00004123"/>
    </source>
</evidence>
<dbReference type="InterPro" id="IPR037212">
    <property type="entry name" value="Med7/Med21-like"/>
</dbReference>
<accession>A0A9W8EI88</accession>
<dbReference type="PANTHER" id="PTHR13381">
    <property type="entry name" value="RNA POLYMERASE II HOLOENZYME COMPONENT SRB7"/>
    <property type="match status" value="1"/>
</dbReference>
<feature type="coiled-coil region" evidence="9">
    <location>
        <begin position="97"/>
        <end position="131"/>
    </location>
</feature>
<comment type="similarity">
    <text evidence="2 8">Belongs to the Mediator complex subunit 21 family.</text>
</comment>
<sequence length="146" mass="16201">MEALSVQAVGVHVDRVTQLQDSLDQQCQMLFSSLHYLHKKAGMVQVDQDIPVTNQNSGADSIDEFTARTREIANDICRQAKKVDALIESLPGVSVSEAEQEREFAALREENEQATRELREANKLAHALLKDISVTLRTIADNAGKK</sequence>
<evidence type="ECO:0000256" key="5">
    <source>
        <dbReference type="ARBA" id="ARBA00023159"/>
    </source>
</evidence>